<protein>
    <recommendedName>
        <fullName evidence="3">Phage tail protein</fullName>
    </recommendedName>
</protein>
<dbReference type="RefSeq" id="WP_103317451.1">
    <property type="nucleotide sequence ID" value="NZ_PPTF01000013.1"/>
</dbReference>
<dbReference type="EMBL" id="PPTF01000013">
    <property type="protein sequence ID" value="POB00172.1"/>
    <property type="molecule type" value="Genomic_DNA"/>
</dbReference>
<gene>
    <name evidence="1" type="ORF">C2134_02975</name>
</gene>
<organism evidence="1 2">
    <name type="scientific">Chromobacterium sinusclupearum</name>
    <dbReference type="NCBI Taxonomy" id="2077146"/>
    <lineage>
        <taxon>Bacteria</taxon>
        <taxon>Pseudomonadati</taxon>
        <taxon>Pseudomonadota</taxon>
        <taxon>Betaproteobacteria</taxon>
        <taxon>Neisseriales</taxon>
        <taxon>Chromobacteriaceae</taxon>
        <taxon>Chromobacterium</taxon>
    </lineage>
</organism>
<sequence length="882" mass="90835">MPVDSSWLRQGAVNVKQGSADIVGVGTLWNGQTTAGDLFLGPDGAWYEVAAAAADTSLQLRTPYKGATAGNQPYAIVRNFTAQPWSDTASRLSEMVLLWRMTLKGFNDVLRSDAPTVTLYDEAGAGFPVMSWKAADKAIKDALAGMEAARKVVVDGSADLLAYRDAAGASAKAAKASQDAAANSAKAAAASATAADGSNKAAKASQDAAAGSAGAAAGSAAAADDSAKSAKASQDAAAASAQAGAGSASAADASAKAAKTSQDAAANSAKASASSASAAEASNKAAKASQSAAADSASAAAASATASDASAKAAKGSQDAAADSASAAAASATASDSSAKAAANSAKAAANSEAKLKDAAAAVEAAKQIATTKADKATTLAGYGIDDGPLCVFRGELPGQIDLNDCRLNGWYRQAANANAASGMNYPPAKDAGALTVQTAGNMTFQQYQTYSYRNTQLYFRSLYNGQWGDWRRVWHDANFDPATKADKATTLAGYGITDAQPQSANLAALSKLDAVGLYASTGAGGATVRTLTAGQGISVVNGDGKAGNPTVSLSPESAQAVKRVAGTIKSVYVPGDRDTFYPIGVVPTDSTIYGGYVMKLRVFRHDVHAGEPNLGSYSADIWARVSSWGHAVGEVFSVMQRQGNGNYNWGLGRVEPRGRTARLILWLRGGMTHMLQLEDMVADLDILMPGKDGKLLAMENAQYGNEVWEPLKGDDKQPLFSALNVEVRPQAPLKFESLEKADQIFVPRPATNVAGANGYLIPGAYRVELGGQSALLADIQCDGGSTPRLQLIALYGNELWFRTARDRNENWDGVGFQQNRIWHSGNFDPGAPRMAAQFTRSTLPAAGSMPGGIAYITDGPSGPTHVFSNGQKWRVPALTDL</sequence>
<evidence type="ECO:0000313" key="1">
    <source>
        <dbReference type="EMBL" id="POB00172.1"/>
    </source>
</evidence>
<dbReference type="Proteomes" id="UP000236416">
    <property type="component" value="Unassembled WGS sequence"/>
</dbReference>
<keyword evidence="2" id="KW-1185">Reference proteome</keyword>
<name>A0A2K4MST6_9NEIS</name>
<reference evidence="1 2" key="1">
    <citation type="submission" date="2018-01" db="EMBL/GenBank/DDBJ databases">
        <title>Genomic Sequence of Chromobacterium MWU13-2610 from wild cranberry bogs within the Cape Cod National Seashore.</title>
        <authorList>
            <person name="O'Hara-Hanley K."/>
            <person name="Soby S."/>
            <person name="Harrison A."/>
        </authorList>
    </citation>
    <scope>NUCLEOTIDE SEQUENCE [LARGE SCALE GENOMIC DNA]</scope>
    <source>
        <strain evidence="1 2">MWU13-2610</strain>
    </source>
</reference>
<evidence type="ECO:0000313" key="2">
    <source>
        <dbReference type="Proteomes" id="UP000236416"/>
    </source>
</evidence>
<dbReference type="AlphaFoldDB" id="A0A2K4MST6"/>
<evidence type="ECO:0008006" key="3">
    <source>
        <dbReference type="Google" id="ProtNLM"/>
    </source>
</evidence>
<proteinExistence type="predicted"/>
<dbReference type="CDD" id="cd19958">
    <property type="entry name" value="pyocin_knob"/>
    <property type="match status" value="1"/>
</dbReference>
<comment type="caution">
    <text evidence="1">The sequence shown here is derived from an EMBL/GenBank/DDBJ whole genome shotgun (WGS) entry which is preliminary data.</text>
</comment>
<accession>A0A2K4MST6</accession>